<dbReference type="EMBL" id="CVRI01000051">
    <property type="protein sequence ID" value="CRK99519.1"/>
    <property type="molecule type" value="Genomic_DNA"/>
</dbReference>
<proteinExistence type="predicted"/>
<gene>
    <name evidence="2" type="ORF">CLUMA_CG012838</name>
</gene>
<accession>A0A1J1IGY0</accession>
<evidence type="ECO:0000256" key="1">
    <source>
        <dbReference type="SAM" id="MobiDB-lite"/>
    </source>
</evidence>
<dbReference type="AlphaFoldDB" id="A0A1J1IGY0"/>
<evidence type="ECO:0000313" key="2">
    <source>
        <dbReference type="EMBL" id="CRK99519.1"/>
    </source>
</evidence>
<sequence>MIEKIENQVGKPKIPEIKTPGQGGQVLETPKIEVIREQTPDRKSSLAPGNENASQERIINTSVALSPNKILKLFLLMIFS</sequence>
<organism evidence="2 3">
    <name type="scientific">Clunio marinus</name>
    <dbReference type="NCBI Taxonomy" id="568069"/>
    <lineage>
        <taxon>Eukaryota</taxon>
        <taxon>Metazoa</taxon>
        <taxon>Ecdysozoa</taxon>
        <taxon>Arthropoda</taxon>
        <taxon>Hexapoda</taxon>
        <taxon>Insecta</taxon>
        <taxon>Pterygota</taxon>
        <taxon>Neoptera</taxon>
        <taxon>Endopterygota</taxon>
        <taxon>Diptera</taxon>
        <taxon>Nematocera</taxon>
        <taxon>Chironomoidea</taxon>
        <taxon>Chironomidae</taxon>
        <taxon>Clunio</taxon>
    </lineage>
</organism>
<dbReference type="Proteomes" id="UP000183832">
    <property type="component" value="Unassembled WGS sequence"/>
</dbReference>
<evidence type="ECO:0000313" key="3">
    <source>
        <dbReference type="Proteomes" id="UP000183832"/>
    </source>
</evidence>
<feature type="region of interest" description="Disordered" evidence="1">
    <location>
        <begin position="1"/>
        <end position="25"/>
    </location>
</feature>
<keyword evidence="3" id="KW-1185">Reference proteome</keyword>
<protein>
    <submittedName>
        <fullName evidence="2">CLUMA_CG012838, isoform A</fullName>
    </submittedName>
</protein>
<name>A0A1J1IGY0_9DIPT</name>
<reference evidence="2 3" key="1">
    <citation type="submission" date="2015-04" db="EMBL/GenBank/DDBJ databases">
        <authorList>
            <person name="Syromyatnikov M.Y."/>
            <person name="Popov V.N."/>
        </authorList>
    </citation>
    <scope>NUCLEOTIDE SEQUENCE [LARGE SCALE GENOMIC DNA]</scope>
</reference>